<protein>
    <recommendedName>
        <fullName evidence="8">BED-type domain-containing protein</fullName>
    </recommendedName>
</protein>
<reference evidence="6" key="1">
    <citation type="journal article" date="2023" name="Science">
        <title>Genome structures resolve the early diversification of teleost fishes.</title>
        <authorList>
            <person name="Parey E."/>
            <person name="Louis A."/>
            <person name="Montfort J."/>
            <person name="Bouchez O."/>
            <person name="Roques C."/>
            <person name="Iampietro C."/>
            <person name="Lluch J."/>
            <person name="Castinel A."/>
            <person name="Donnadieu C."/>
            <person name="Desvignes T."/>
            <person name="Floi Bucao C."/>
            <person name="Jouanno E."/>
            <person name="Wen M."/>
            <person name="Mejri S."/>
            <person name="Dirks R."/>
            <person name="Jansen H."/>
            <person name="Henkel C."/>
            <person name="Chen W.J."/>
            <person name="Zahm M."/>
            <person name="Cabau C."/>
            <person name="Klopp C."/>
            <person name="Thompson A.W."/>
            <person name="Robinson-Rechavi M."/>
            <person name="Braasch I."/>
            <person name="Lecointre G."/>
            <person name="Bobe J."/>
            <person name="Postlethwait J.H."/>
            <person name="Berthelot C."/>
            <person name="Roest Crollius H."/>
            <person name="Guiguen Y."/>
        </authorList>
    </citation>
    <scope>NUCLEOTIDE SEQUENCE</scope>
    <source>
        <strain evidence="6">WJC10195</strain>
    </source>
</reference>
<keyword evidence="7" id="KW-1185">Reference proteome</keyword>
<keyword evidence="4" id="KW-0862">Zinc</keyword>
<dbReference type="EMBL" id="JAINUF010000003">
    <property type="protein sequence ID" value="KAJ8369426.1"/>
    <property type="molecule type" value="Genomic_DNA"/>
</dbReference>
<evidence type="ECO:0000313" key="6">
    <source>
        <dbReference type="EMBL" id="KAJ8369426.1"/>
    </source>
</evidence>
<evidence type="ECO:0000256" key="2">
    <source>
        <dbReference type="ARBA" id="ARBA00022723"/>
    </source>
</evidence>
<keyword evidence="3" id="KW-0863">Zinc-finger</keyword>
<accession>A0A9Q1FY98</accession>
<dbReference type="Proteomes" id="UP001152622">
    <property type="component" value="Chromosome 3"/>
</dbReference>
<dbReference type="PANTHER" id="PTHR46481:SF10">
    <property type="entry name" value="ZINC FINGER BED DOMAIN-CONTAINING PROTEIN 39"/>
    <property type="match status" value="1"/>
</dbReference>
<dbReference type="GO" id="GO:0005634">
    <property type="term" value="C:nucleus"/>
    <property type="evidence" value="ECO:0007669"/>
    <property type="project" value="UniProtKB-SubCell"/>
</dbReference>
<evidence type="ECO:0000256" key="1">
    <source>
        <dbReference type="ARBA" id="ARBA00004123"/>
    </source>
</evidence>
<dbReference type="AlphaFoldDB" id="A0A9Q1FY98"/>
<gene>
    <name evidence="6" type="ORF">SKAU_G00094540</name>
</gene>
<comment type="subcellular location">
    <subcellularLocation>
        <location evidence="1">Nucleus</location>
    </subcellularLocation>
</comment>
<dbReference type="OrthoDB" id="10046500at2759"/>
<dbReference type="GO" id="GO:0008270">
    <property type="term" value="F:zinc ion binding"/>
    <property type="evidence" value="ECO:0007669"/>
    <property type="project" value="UniProtKB-KW"/>
</dbReference>
<evidence type="ECO:0000313" key="7">
    <source>
        <dbReference type="Proteomes" id="UP001152622"/>
    </source>
</evidence>
<name>A0A9Q1FY98_SYNKA</name>
<dbReference type="PANTHER" id="PTHR46481">
    <property type="entry name" value="ZINC FINGER BED DOMAIN-CONTAINING PROTEIN 4"/>
    <property type="match status" value="1"/>
</dbReference>
<organism evidence="6 7">
    <name type="scientific">Synaphobranchus kaupii</name>
    <name type="common">Kaup's arrowtooth eel</name>
    <dbReference type="NCBI Taxonomy" id="118154"/>
    <lineage>
        <taxon>Eukaryota</taxon>
        <taxon>Metazoa</taxon>
        <taxon>Chordata</taxon>
        <taxon>Craniata</taxon>
        <taxon>Vertebrata</taxon>
        <taxon>Euteleostomi</taxon>
        <taxon>Actinopterygii</taxon>
        <taxon>Neopterygii</taxon>
        <taxon>Teleostei</taxon>
        <taxon>Anguilliformes</taxon>
        <taxon>Synaphobranchidae</taxon>
        <taxon>Synaphobranchus</taxon>
    </lineage>
</organism>
<comment type="caution">
    <text evidence="6">The sequence shown here is derived from an EMBL/GenBank/DDBJ whole genome shotgun (WGS) entry which is preliminary data.</text>
</comment>
<dbReference type="SUPFAM" id="SSF53098">
    <property type="entry name" value="Ribonuclease H-like"/>
    <property type="match status" value="1"/>
</dbReference>
<keyword evidence="2" id="KW-0479">Metal-binding</keyword>
<dbReference type="InterPro" id="IPR052035">
    <property type="entry name" value="ZnF_BED_domain_contain"/>
</dbReference>
<proteinExistence type="predicted"/>
<evidence type="ECO:0000256" key="3">
    <source>
        <dbReference type="ARBA" id="ARBA00022771"/>
    </source>
</evidence>
<sequence length="226" mass="25076">METSTRPRFVCTLCKAELVYCRSSSSLKSHLNAKHPLADVEDAGPSTDVAPGKSRVRQTTIFECNRGKPVSTALSAKLTNLLAQWIAINCRPISVVEDDGLELLLQGPVAPTGQGHCNVTSGRDFDGVLAKCRKVVGHFKHSPANSDELNAQQASLEQDQEPLVQDVPTRWNSTLEMIKRVRRNRDPLHATLSQQKHNLTLPTNAEYEKLAKLEKLLEPCRYGLQR</sequence>
<evidence type="ECO:0008006" key="8">
    <source>
        <dbReference type="Google" id="ProtNLM"/>
    </source>
</evidence>
<keyword evidence="5" id="KW-0539">Nucleus</keyword>
<evidence type="ECO:0000256" key="5">
    <source>
        <dbReference type="ARBA" id="ARBA00023242"/>
    </source>
</evidence>
<dbReference type="SUPFAM" id="SSF140996">
    <property type="entry name" value="Hermes dimerisation domain"/>
    <property type="match status" value="1"/>
</dbReference>
<dbReference type="InterPro" id="IPR012337">
    <property type="entry name" value="RNaseH-like_sf"/>
</dbReference>
<evidence type="ECO:0000256" key="4">
    <source>
        <dbReference type="ARBA" id="ARBA00022833"/>
    </source>
</evidence>